<dbReference type="STRING" id="505345.QV06_07630"/>
<sequence length="4233" mass="438537">MALILIAKKSGKKVNLSKVANNGKYTELAVPGEEYYLIDTVTGKTPEDVKVTRSGDDLIIRSEKEHMEVIIDEFWHECTPNDQCYALFDVPATETAEAGQVIVTQVGADVSAFEAGMVGSLPEGYTISPWLAGIGAAALLGGIATGSGGSSGGSHQSARDTTAPEIKSGSLEVSGDGKHVTGKTEPGATVTIKDGDTVIGTGTADQNGNFDVAINPPKTNGETLTVTVKDAAGNTSTPSLVQADDTTAPNAPTLNDDSQDQTLNATDDTNISGSAPDAKGGTVTLVDADGNPVTDADGNPITAPIDNDGNFDLDTTGVPDGNYGVQVKDEAGNPSTDNTPITIDRTVPVITSVAFADNNNPADNQLTRNEIGTDGKTLVNVNFDKATVKVDDIIKVNGVDHKITAADITAGQAQVEIPVGIEAGHQGILSITAQITDTAGNQSNTAADSIEVNRAVDSVPRVVYSDDANKDGTLSGAEIGSDNSVTAQIVLPKNLSDGDKVTISGQVYPINVNDNKVGDFPIKTNAEGNPYIEVPVDVPTNSIKITTPVVVTVAGKDTTLAPEIKVDTVAPQSAPELTVEGLTATDTMINAAEAKDGLNLTVTIPQGTQEGDHIIIKDGTKTLLDRPLTQTEVDNGTVVLNTPAPVNGTKVNLTATVAEPRTDGIAQTSTPVTATVDTSVPGGVDADGDGYGDKAPTINFTQDTQPEDGKLNAAELNGQKAAITIKVPTDGVAINDTLVYTVNDGTEKTVTITAAVKENGFTVPANELPATGTITVKAYVKDNSGNRSVEAEKEVKIDTQLGKPTLTAKEDGSVDISLPQDAEIGDTVKVEYTDEAGKPQTVTLTKSDSGWTSDKPELIANPTGNTATLPEDGIKENTPVTVTANDTAGNTASVDSFTAPDVTAPSEPELTANDDGSVKLDLPTNANPGDQVKVTVTPEGATEPTTVTLTKKDDGTWESDEPTIVPDTTEGNKDTTTIPEDQVKDGSPITAVATDGTNSSEPKTVDATDKRMPMLSLTGQSDNKILDKTEGNNITGKVTYNSTDANADSAESATVILKNAQGEQVAETTTADDGIFTFASVADGKYSIEVTSASGETGTPITDILVDHVAPTEQDIKLAHDTGTNTTDGISKDGTLEVPAGDNIKVTVGGKELTPNNNGKYVLEPGEYAAGSIKVTVKDAAGNETISTNARPITVDVTAPAQPTINPQANGSVSITLPSENVEAGDTVEVAYTDESGVKQTVTLTKDESGWTSNKPNLISNPDGDTATIPATSVKDGGEVTAVTKDSAGNEIAATPQNAGNNPDTTAPFAPVLTPKADGTMDVELPTDANPGDKVEITVTPDGETQSTTVTLTKKDNGTWESDKPEIINHPTSNKATIPENQVKDGSQVTAVATDEAGNSAAATPKNATDTRTPVISLTGESEGGVLDATEGGRITGKVIYNGTTDEAEGAIVKLVDEQGNPVVVDGQEVNVAVGANGTFTFDSVPDGKYSLVVTSASGKSGTPMSIIVDHSVPGDRNGDHVADSTEGEIPVVKFVDDKNPTDGVLTRNEVGSNGKVKVEVTLPTANVNKGDTVILTTNGSEEPVKHTITAAEAQSHKATIEVPVGTIGAETQENLTVSAKVVDAAGQSSQESNSTIPVDRTVNGTPSIEYIEDTGSTVNGTLVGKEDGILWASENAGDDNSNSTTVKVNLPQGIGGIENPNDAVNITINGTVYTLAADKESVTADNGTTIYAIHRPSATDSFDPYVEIPVTTTSISEIKAKVEVSYTKAGAAEVTNATTEEVTLTIDSAVPGGDTDNDNVGDAAPILTITEAANGVSADDLSDSKVEAQITLPVGVQVGDHIILKDASGNVLADVQVDADKQQGDIVTVDIPKAKLPDGDYSVTAIIKEDGEHGRESAVSDPVEFKVDSDAPSAPTPVATPNGGVDITLPADAQTGDQVEVKYTDENGNQQTVTLTKGNDGWASDNTEVIPDSSTDEVTLPANQVKDGTQVTATASDGVNPGASVKPVTVKDIRTPVVTLTDQSADGKLTKVDNETNTITGKIAYSDEDSAEGATVILVAENGTEKTATVQPDGTFKFENVDDGVYTIKAITTGGVGASNTTTVTVALNSPADASITLKNDNGTNANDKISNDGTLAIDPKGATIIDGSVEYSKDGTTWTDVPVVDDKYVLPEDGTYSVRVTTEDSVGNTTTTKVDGFVVDKTPPADAIIKLTSDTGESGTDNISKEGGLTITPAGDASIQTVEYQNAATGVWTPLTGPAYTLPAGTYAAGAIKVTTVDTAGNTKETLNTDSITVDTSIPTKADITLANDSGTAGDGISKDGTLVTPKVEGESIKSVTVNGQALSPNADGKYVLPDGTYTADAIKVTVVDKAGNETVSTNAAPITVDTTLPTAPIVEAATEDGDGSVAVGLPDDAKVGDKVEVTFTGENDQPVTITLTKGENSWTPSADLPDDVILTDNTVKIGENAVKDSTPVNAKSIDVAGNENLVGAATAGNDALSTTPSVTVVVAQDGYVNKADLANEGLIGTTTNAPDGSIIKLLDKNDHPVDIGTISVTNGRFTIPADKVPEGDYKITVTTPAADGGKVSAPTPLFTVDKTVAAPTVTAAIADNDGSVTVGLPVDAKVGDKVEVSVTPEDATEPVTVTLEKQADGTWQSDNTDIVPSTTADNKNTTTIPENAVKDGSTVTAKSVDAAGNEAAEQSATAGSDEPKPTITMGDEVSSGVNKAELSDGGISGTVNNAPAGAQVQLYKGTTPVGEPTTVGTGGAFTIPNTGNAITDGDDYTVKLVSDTSVASDPFKVDTTAPAGATITLVTDTGTPNDKISQNGELNITPADDANIVANSVKYSTDGENWTSVPVVNDKYVLPEGGTYQVQVQTQDEAGNVKTTTVNGFVVDKTAPQAAVTAKDDGFVEITLPAQPEDGDKVAVTYTPTDKPETTVTLSYDKKTGTWLGLPEGSALTFADGKVTIPADEVADNTTVKAVGSDLAGNTQAVTDGINSVTASAAPVVAVPSITMGDEVTNGVNAKELADGISGKVENAPENAQVQLYNGQGTAIGSPVNVKADGTFIIPKDGITDGENYTVKLVDNNNVASDAFAVDTVAPKGMVLIDKIVVSESGDRSGSVDITLPKAELKNGDKVEITYTPTGAEQPTTTTLTYQDGSWAGDLPTGSTNENGTITIPASSLKADTPVTAIAKDVAGNERAAIESLKVVFPSDDLSNNDAISGYDVVLNGPEAESVSSSSNYRVYLPEGTKAGDVLEIPVAGRNFPYPLKGDDSVIGGIHTDDNGNLYTEFPVTGLDFYKTVDGSKVLKEGPYEFTYTLKPGANNDSNLTAPIGSKTKIYIDATAPTVDVATTDTTATVTLPTESDAASVTVKVGDATVTLVKNDSTWTTQAGSTLTPTIENGKAVFSGLEEGTTITATAIDSVGNISEVSKTTQALPMSITTVSVTDEDNSIDDTQVVDNDVSFSYTLAGKLDQGKLIRIRVVDENGASAGETKYFTPTQGATTGSLALPSVNGKNLKVVADIVDAVYRDSAVAGSAKNADFTVDNINSSEVMFDSNNPNAVTVDGTPYNFGTAQNDKVKTASDGSKIYNPKLDWLMRPDDEDDGDYFREIAGTSHDQAPNWRDNGNRSYSWAGTNANDVIIAASVQTDEFVTERRWKGVMGAADDAVFNIDTAAGNDYIEATGGITGATNITTGVGDDTIKTVYLNGKQLLDSNFNGAQQISMGDGNDQFLVTGNAATVEYTATVGNWNDHNSALYNTNSKIDMGNGNDILKVTGGFILAANESNIGNYFSLGSGNDEMETKTISSEKHTDQGSNIINLGSGYDRLTVNGDIMGEQNGSYNASEIHDHEDWQARFLLMSKDSSDVHITGNVGGKVSMLMGNGDDNIRIDQELWMGNQSNVMDWLSITLNRANIAGWNNYYVNENSADLRDDINTALSSGVTNSGASGLGVTYVTKQLNPEWQADDNIENFAARIGLGNGDNYLAVGGSVTNANILSGTGKDVVKLGFHPDQSGDASFNWNAATDNTKVWTGAGNDLVMMVNVANNVRVYTGADSDDIQLYNVNGTNNRVEAGDGNDIIRLYGKVTGSKTNIFDGNNGYDTVIIGTAEDGGHNGFTISGVNKTIDDHSQLWHIEEIQFGSNLNSNGDNNSGDWIKINDNEPISDSGKLFIRDEDGKDLSANQVDIRETGWKANGQTFSDHGDGITYDVYTNTTNSTAGTLYIQHGIDVLI</sequence>
<dbReference type="Pfam" id="PF13620">
    <property type="entry name" value="CarboxypepD_reg"/>
    <property type="match status" value="2"/>
</dbReference>
<dbReference type="EMBL" id="JTJR01000029">
    <property type="protein sequence ID" value="OBX04221.1"/>
    <property type="molecule type" value="Genomic_DNA"/>
</dbReference>
<evidence type="ECO:0000259" key="2">
    <source>
        <dbReference type="Pfam" id="PF17936"/>
    </source>
</evidence>
<feature type="region of interest" description="Disordered" evidence="1">
    <location>
        <begin position="841"/>
        <end position="874"/>
    </location>
</feature>
<dbReference type="GO" id="GO:0030246">
    <property type="term" value="F:carbohydrate binding"/>
    <property type="evidence" value="ECO:0007669"/>
    <property type="project" value="InterPro"/>
</dbReference>
<dbReference type="PATRIC" id="fig|505345.6.peg.1557"/>
<dbReference type="PANTHER" id="PTHR13605:SF4">
    <property type="entry name" value="ER MEMBRANE PROTEIN COMPLEX SUBUNIT 7"/>
    <property type="match status" value="1"/>
</dbReference>
<dbReference type="SUPFAM" id="SSF49478">
    <property type="entry name" value="Cna protein B-type domain"/>
    <property type="match status" value="2"/>
</dbReference>
<evidence type="ECO:0000313" key="4">
    <source>
        <dbReference type="Proteomes" id="UP000092626"/>
    </source>
</evidence>
<feature type="region of interest" description="Disordered" evidence="1">
    <location>
        <begin position="2637"/>
        <end position="2719"/>
    </location>
</feature>
<feature type="region of interest" description="Disordered" evidence="1">
    <location>
        <begin position="232"/>
        <end position="283"/>
    </location>
</feature>
<gene>
    <name evidence="3" type="ORF">QV06_07630</name>
</gene>
<comment type="caution">
    <text evidence="3">The sequence shown here is derived from an EMBL/GenBank/DDBJ whole genome shotgun (WGS) entry which is preliminary data.</text>
</comment>
<dbReference type="Pfam" id="PF17936">
    <property type="entry name" value="Big_6"/>
    <property type="match status" value="1"/>
</dbReference>
<dbReference type="SUPFAM" id="SSF49452">
    <property type="entry name" value="Starch-binding domain-like"/>
    <property type="match status" value="1"/>
</dbReference>
<dbReference type="Gene3D" id="2.60.40.10">
    <property type="entry name" value="Immunoglobulins"/>
    <property type="match status" value="7"/>
</dbReference>
<proteinExistence type="predicted"/>
<accession>A0A1A7PR48</accession>
<organism evidence="3 4">
    <name type="scientific">Gallibacterium genomosp. 3</name>
    <dbReference type="NCBI Taxonomy" id="505345"/>
    <lineage>
        <taxon>Bacteria</taxon>
        <taxon>Pseudomonadati</taxon>
        <taxon>Pseudomonadota</taxon>
        <taxon>Gammaproteobacteria</taxon>
        <taxon>Pasteurellales</taxon>
        <taxon>Pasteurellaceae</taxon>
        <taxon>Gallibacterium</taxon>
    </lineage>
</organism>
<feature type="domain" description="Bacterial Ig" evidence="2">
    <location>
        <begin position="170"/>
        <end position="245"/>
    </location>
</feature>
<dbReference type="InterPro" id="IPR039163">
    <property type="entry name" value="EMC7"/>
</dbReference>
<protein>
    <recommendedName>
        <fullName evidence="2">Bacterial Ig domain-containing protein</fullName>
    </recommendedName>
</protein>
<dbReference type="RefSeq" id="WP_065237618.1">
    <property type="nucleotide sequence ID" value="NZ_JTJR01000029.1"/>
</dbReference>
<name>A0A1A7PR48_9PAST</name>
<dbReference type="InterPro" id="IPR013783">
    <property type="entry name" value="Ig-like_fold"/>
</dbReference>
<feature type="region of interest" description="Disordered" evidence="1">
    <location>
        <begin position="886"/>
        <end position="917"/>
    </location>
</feature>
<feature type="region of interest" description="Disordered" evidence="1">
    <location>
        <begin position="945"/>
        <end position="1006"/>
    </location>
</feature>
<feature type="region of interest" description="Disordered" evidence="1">
    <location>
        <begin position="147"/>
        <end position="189"/>
    </location>
</feature>
<feature type="compositionally biased region" description="Basic and acidic residues" evidence="1">
    <location>
        <begin position="1355"/>
        <end position="1367"/>
    </location>
</feature>
<feature type="region of interest" description="Disordered" evidence="1">
    <location>
        <begin position="1355"/>
        <end position="1376"/>
    </location>
</feature>
<dbReference type="PANTHER" id="PTHR13605">
    <property type="entry name" value="ER MEMBRANE PROTEIN COMPLEX SUBUNIT 7"/>
    <property type="match status" value="1"/>
</dbReference>
<feature type="compositionally biased region" description="Polar residues" evidence="1">
    <location>
        <begin position="841"/>
        <end position="852"/>
    </location>
</feature>
<evidence type="ECO:0000313" key="3">
    <source>
        <dbReference type="EMBL" id="OBX04221.1"/>
    </source>
</evidence>
<dbReference type="InterPro" id="IPR013784">
    <property type="entry name" value="Carb-bd-like_fold"/>
</dbReference>
<evidence type="ECO:0000256" key="1">
    <source>
        <dbReference type="SAM" id="MobiDB-lite"/>
    </source>
</evidence>
<feature type="compositionally biased region" description="Polar residues" evidence="1">
    <location>
        <begin position="2652"/>
        <end position="2676"/>
    </location>
</feature>
<feature type="compositionally biased region" description="Polar residues" evidence="1">
    <location>
        <begin position="233"/>
        <end position="273"/>
    </location>
</feature>
<reference evidence="3 4" key="1">
    <citation type="submission" date="2014-11" db="EMBL/GenBank/DDBJ databases">
        <title>Pan-genome of Gallibacterium spp.</title>
        <authorList>
            <person name="Kudirkiene E."/>
            <person name="Bojesen A.M."/>
        </authorList>
    </citation>
    <scope>NUCLEOTIDE SEQUENCE [LARGE SCALE GENOMIC DNA]</scope>
    <source>
        <strain evidence="3 4">59/S3/89</strain>
    </source>
</reference>
<dbReference type="Proteomes" id="UP000092626">
    <property type="component" value="Unassembled WGS sequence"/>
</dbReference>
<feature type="compositionally biased region" description="Polar residues" evidence="1">
    <location>
        <begin position="886"/>
        <end position="896"/>
    </location>
</feature>
<dbReference type="InterPro" id="IPR041498">
    <property type="entry name" value="Big_6"/>
</dbReference>